<reference evidence="2" key="1">
    <citation type="journal article" date="2023" name="Genome Biol. Evol.">
        <title>First Whole Genome Sequence and Flow Cytometry Genome Size Data for the Lichen-Forming Fungus Ramalina farinacea (Ascomycota).</title>
        <authorList>
            <person name="Llewellyn T."/>
            <person name="Mian S."/>
            <person name="Hill R."/>
            <person name="Leitch I.J."/>
            <person name="Gaya E."/>
        </authorList>
    </citation>
    <scope>NUCLEOTIDE SEQUENCE</scope>
    <source>
        <strain evidence="2">LIQ254RAFAR</strain>
    </source>
</reference>
<dbReference type="Proteomes" id="UP001161017">
    <property type="component" value="Unassembled WGS sequence"/>
</dbReference>
<organism evidence="2 3">
    <name type="scientific">Ramalina farinacea</name>
    <dbReference type="NCBI Taxonomy" id="258253"/>
    <lineage>
        <taxon>Eukaryota</taxon>
        <taxon>Fungi</taxon>
        <taxon>Dikarya</taxon>
        <taxon>Ascomycota</taxon>
        <taxon>Pezizomycotina</taxon>
        <taxon>Lecanoromycetes</taxon>
        <taxon>OSLEUM clade</taxon>
        <taxon>Lecanoromycetidae</taxon>
        <taxon>Lecanorales</taxon>
        <taxon>Lecanorineae</taxon>
        <taxon>Ramalinaceae</taxon>
        <taxon>Ramalina</taxon>
    </lineage>
</organism>
<evidence type="ECO:0000256" key="1">
    <source>
        <dbReference type="SAM" id="SignalP"/>
    </source>
</evidence>
<evidence type="ECO:0000313" key="3">
    <source>
        <dbReference type="Proteomes" id="UP001161017"/>
    </source>
</evidence>
<gene>
    <name evidence="2" type="ORF">OHK93_004705</name>
</gene>
<proteinExistence type="predicted"/>
<dbReference type="EMBL" id="JAPUFD010000022">
    <property type="protein sequence ID" value="MDI1492922.1"/>
    <property type="molecule type" value="Genomic_DNA"/>
</dbReference>
<dbReference type="AlphaFoldDB" id="A0AA43QV89"/>
<accession>A0AA43QV89</accession>
<feature type="signal peptide" evidence="1">
    <location>
        <begin position="1"/>
        <end position="22"/>
    </location>
</feature>
<comment type="caution">
    <text evidence="2">The sequence shown here is derived from an EMBL/GenBank/DDBJ whole genome shotgun (WGS) entry which is preliminary data.</text>
</comment>
<evidence type="ECO:0000313" key="2">
    <source>
        <dbReference type="EMBL" id="MDI1492922.1"/>
    </source>
</evidence>
<sequence length="340" mass="37518">MLPLGLTVAYLALAAPLMQVQALVVSNSTDLWSDDPANKRAFTPWPDLPYHVPVGSQYGILEIFRYDPTFYSEQVTRNVVNFMDLIIARLGAANGWPYVKKRISAQLPTQAGSRPVSFDIYNNNVSPNLPDDYLATLLDTIKEQNAAHRLRDLDAYVEHYAPYSEGQVTQAEGPPLVDPSVTKSSPIFLTAEDLIQQSIFLEVEQVHPDTFPEAYMQQYINFLNSTLTQLKTLPPQVPFIGRTGQDIPDPDGYRVIYDLRRIQTEPQASQFSYSLAVSVTAAFLSFAQNFPLPSLSFMSFRVVQIVNVKSAVSIGLGTFDRVGPPASGGQNGSPPAVDTA</sequence>
<feature type="chain" id="PRO_5041309598" evidence="1">
    <location>
        <begin position="23"/>
        <end position="340"/>
    </location>
</feature>
<name>A0AA43QV89_9LECA</name>
<keyword evidence="3" id="KW-1185">Reference proteome</keyword>
<protein>
    <submittedName>
        <fullName evidence="2">Uncharacterized protein</fullName>
    </submittedName>
</protein>
<keyword evidence="1" id="KW-0732">Signal</keyword>